<dbReference type="SUPFAM" id="SSF52540">
    <property type="entry name" value="P-loop containing nucleoside triphosphate hydrolases"/>
    <property type="match status" value="1"/>
</dbReference>
<gene>
    <name evidence="9" type="ORF">V6N11_030760</name>
</gene>
<dbReference type="SUPFAM" id="SSF52058">
    <property type="entry name" value="L domain-like"/>
    <property type="match status" value="1"/>
</dbReference>
<keyword evidence="1" id="KW-0677">Repeat</keyword>
<dbReference type="EMBL" id="JBBPBN010000183">
    <property type="protein sequence ID" value="KAK8973570.1"/>
    <property type="molecule type" value="Genomic_DNA"/>
</dbReference>
<dbReference type="Gene3D" id="1.20.5.4130">
    <property type="match status" value="1"/>
</dbReference>
<comment type="caution">
    <text evidence="9">The sequence shown here is derived from an EMBL/GenBank/DDBJ whole genome shotgun (WGS) entry which is preliminary data.</text>
</comment>
<accession>A0ABR2NBN0</accession>
<dbReference type="InterPro" id="IPR032675">
    <property type="entry name" value="LRR_dom_sf"/>
</dbReference>
<evidence type="ECO:0000256" key="2">
    <source>
        <dbReference type="ARBA" id="ARBA00022741"/>
    </source>
</evidence>
<dbReference type="Pfam" id="PF00931">
    <property type="entry name" value="NB-ARC"/>
    <property type="match status" value="1"/>
</dbReference>
<feature type="region of interest" description="Disordered" evidence="4">
    <location>
        <begin position="244"/>
        <end position="263"/>
    </location>
</feature>
<dbReference type="Gene3D" id="3.80.10.10">
    <property type="entry name" value="Ribonuclease Inhibitor"/>
    <property type="match status" value="2"/>
</dbReference>
<sequence length="855" mass="98450">MSWASVASAVTTIGKLVAEEAKDLWGVREKVDVLLGDLKWMQNFLANEAGDETNHLQTADIRELAYDAENVVETYALKIGSERKPGVTNRIKRYVCILHQLWMLYETRSNIDEIIAGTNVLVRRLNAYQSNKSRGGSSSLTDMKEKRQPFPHIIDENIVGLDVHMEKLVGILVNEGSEHMLVSMCGTAGLGKTTLAKKIHQHFESSSNPFQYRAFVYVSKQFQRKQVWEDILSKLISSSTEERSSNRSDSLSQLNSHSTEGRSNFEELERKMVQRCPKLPLAIVALGKILAEKKNSLTGWHQVSDNVESSLRNAKVKELTLEQVLALSYDDLPCHLKSCFLYLSHFPEDYEIETYRLIELLVAEGIAPTEKKGEIAEDVAEGYLMDLAERFMIQPRRIDPVTSKFTSFQLHDEMRLLCLSKAEQENFVFIVDESNACSSSRIRMVRRISAHKCFETQRIECPNLRSLSFFNTHDLGELFNVEEPSLCEIDLFHRLFWYDLAAYLRFLKARGFWVHIFTNLKLLRVLNYDGWDTYARCKLIGDIGNLIHLRFLSLYRLKFEGSKLPSSLGNLICLQTLDLRVNVNSLYRTHVPDVLWRMKQLRHLYLPIRCTENTKLKLGTLENLQTLENFNTQSCYVEDLINMPNLRKLVIWGPFTIEELDKNVPIIQGKYLHTLSIYSSRERIDPRLLNHLLSSCVSICTLILEGKISKLPELSCRCLNLAYISLARCKLRKDPMSKLEKLSNLRILRLIDFTDEREMVCSAHGFPKLESLSLWSLNKLEQWKVDEGAMPCLRQLEIGECQRLKRLPDGLRFITTLQNLKIRQMPQAFKDNVVPGGPDFDKVEHVSSVIFQNLW</sequence>
<feature type="domain" description="Disease resistance N-terminal" evidence="6">
    <location>
        <begin position="6"/>
        <end position="83"/>
    </location>
</feature>
<dbReference type="Pfam" id="PF18052">
    <property type="entry name" value="Rx_N"/>
    <property type="match status" value="1"/>
</dbReference>
<dbReference type="InterPro" id="IPR044974">
    <property type="entry name" value="Disease_R_plants"/>
</dbReference>
<dbReference type="InterPro" id="IPR041118">
    <property type="entry name" value="Rx_N"/>
</dbReference>
<evidence type="ECO:0000259" key="5">
    <source>
        <dbReference type="Pfam" id="PF00931"/>
    </source>
</evidence>
<protein>
    <submittedName>
        <fullName evidence="9">Uncharacterized protein</fullName>
    </submittedName>
</protein>
<keyword evidence="3" id="KW-0611">Plant defense</keyword>
<organism evidence="9 10">
    <name type="scientific">Hibiscus sabdariffa</name>
    <name type="common">roselle</name>
    <dbReference type="NCBI Taxonomy" id="183260"/>
    <lineage>
        <taxon>Eukaryota</taxon>
        <taxon>Viridiplantae</taxon>
        <taxon>Streptophyta</taxon>
        <taxon>Embryophyta</taxon>
        <taxon>Tracheophyta</taxon>
        <taxon>Spermatophyta</taxon>
        <taxon>Magnoliopsida</taxon>
        <taxon>eudicotyledons</taxon>
        <taxon>Gunneridae</taxon>
        <taxon>Pentapetalae</taxon>
        <taxon>rosids</taxon>
        <taxon>malvids</taxon>
        <taxon>Malvales</taxon>
        <taxon>Malvaceae</taxon>
        <taxon>Malvoideae</taxon>
        <taxon>Hibiscus</taxon>
    </lineage>
</organism>
<proteinExistence type="predicted"/>
<keyword evidence="2" id="KW-0547">Nucleotide-binding</keyword>
<feature type="domain" description="Disease resistance R13L4/SHOC-2-like LRR" evidence="8">
    <location>
        <begin position="518"/>
        <end position="822"/>
    </location>
</feature>
<dbReference type="CDD" id="cd14798">
    <property type="entry name" value="RX-CC_like"/>
    <property type="match status" value="1"/>
</dbReference>
<feature type="domain" description="NB-ARC" evidence="5">
    <location>
        <begin position="163"/>
        <end position="250"/>
    </location>
</feature>
<dbReference type="Proteomes" id="UP001396334">
    <property type="component" value="Unassembled WGS sequence"/>
</dbReference>
<dbReference type="InterPro" id="IPR002182">
    <property type="entry name" value="NB-ARC"/>
</dbReference>
<dbReference type="InterPro" id="IPR038005">
    <property type="entry name" value="RX-like_CC"/>
</dbReference>
<dbReference type="InterPro" id="IPR036388">
    <property type="entry name" value="WH-like_DNA-bd_sf"/>
</dbReference>
<evidence type="ECO:0000259" key="7">
    <source>
        <dbReference type="Pfam" id="PF23559"/>
    </source>
</evidence>
<feature type="domain" description="Disease resistance protein winged helix" evidence="7">
    <location>
        <begin position="346"/>
        <end position="415"/>
    </location>
</feature>
<evidence type="ECO:0000259" key="8">
    <source>
        <dbReference type="Pfam" id="PF23598"/>
    </source>
</evidence>
<evidence type="ECO:0000256" key="4">
    <source>
        <dbReference type="SAM" id="MobiDB-lite"/>
    </source>
</evidence>
<dbReference type="Pfam" id="PF23598">
    <property type="entry name" value="LRR_14"/>
    <property type="match status" value="1"/>
</dbReference>
<evidence type="ECO:0000313" key="10">
    <source>
        <dbReference type="Proteomes" id="UP001396334"/>
    </source>
</evidence>
<dbReference type="PANTHER" id="PTHR23155">
    <property type="entry name" value="DISEASE RESISTANCE PROTEIN RP"/>
    <property type="match status" value="1"/>
</dbReference>
<evidence type="ECO:0000256" key="1">
    <source>
        <dbReference type="ARBA" id="ARBA00022737"/>
    </source>
</evidence>
<evidence type="ECO:0000256" key="3">
    <source>
        <dbReference type="ARBA" id="ARBA00022821"/>
    </source>
</evidence>
<dbReference type="InterPro" id="IPR027417">
    <property type="entry name" value="P-loop_NTPase"/>
</dbReference>
<name>A0ABR2NBN0_9ROSI</name>
<dbReference type="InterPro" id="IPR055414">
    <property type="entry name" value="LRR_R13L4/SHOC2-like"/>
</dbReference>
<dbReference type="Gene3D" id="1.10.10.10">
    <property type="entry name" value="Winged helix-like DNA-binding domain superfamily/Winged helix DNA-binding domain"/>
    <property type="match status" value="1"/>
</dbReference>
<dbReference type="PANTHER" id="PTHR23155:SF1185">
    <property type="entry name" value="DISEASE RESISTANCE RPP8-LIKE PROTEIN 3-RELATED"/>
    <property type="match status" value="1"/>
</dbReference>
<dbReference type="InterPro" id="IPR058922">
    <property type="entry name" value="WHD_DRP"/>
</dbReference>
<dbReference type="Gene3D" id="3.40.50.300">
    <property type="entry name" value="P-loop containing nucleotide triphosphate hydrolases"/>
    <property type="match status" value="1"/>
</dbReference>
<dbReference type="Pfam" id="PF23559">
    <property type="entry name" value="WHD_DRP"/>
    <property type="match status" value="1"/>
</dbReference>
<keyword evidence="10" id="KW-1185">Reference proteome</keyword>
<evidence type="ECO:0000313" key="9">
    <source>
        <dbReference type="EMBL" id="KAK8973570.1"/>
    </source>
</evidence>
<evidence type="ECO:0000259" key="6">
    <source>
        <dbReference type="Pfam" id="PF18052"/>
    </source>
</evidence>
<reference evidence="9 10" key="1">
    <citation type="journal article" date="2024" name="G3 (Bethesda)">
        <title>Genome assembly of Hibiscus sabdariffa L. provides insights into metabolisms of medicinal natural products.</title>
        <authorList>
            <person name="Kim T."/>
        </authorList>
    </citation>
    <scope>NUCLEOTIDE SEQUENCE [LARGE SCALE GENOMIC DNA]</scope>
    <source>
        <strain evidence="9">TK-2024</strain>
        <tissue evidence="9">Old leaves</tissue>
    </source>
</reference>